<dbReference type="EMBL" id="JBHTJP010000032">
    <property type="protein sequence ID" value="MFD0975888.1"/>
    <property type="molecule type" value="Genomic_DNA"/>
</dbReference>
<sequence>MILIKNGNLTYKKMFIQQAYKAKTDWWRYLIGILLVFFAVIVGQIPFGVALFMELGFDVMGMDESQMLSVLEPNLSFFLLLLTYAAGLGGILLVIRYLHEQPIIEATTTRKKMDWGRFFFGFSIIGIFLLVATVIDYNLRPEEFVWNFKPVPFLILAVIAIVMVPLQTSFEEYMFRGYLMQGLGILARNRWFPLLMTSVIFGSLHLANPEVKQMGYIIMIYYIGTGLLLGIMTLMDEGMELALGFHAGNNLIGALLVTADWTAFQTHSILKDISEPSGGMDIVLPIIIVYPIFLFLMAKKYNWTNWKERLFGRVHPPETLNVSEEI</sequence>
<feature type="transmembrane region" description="Helical" evidence="1">
    <location>
        <begin position="241"/>
        <end position="259"/>
    </location>
</feature>
<keyword evidence="1" id="KW-0812">Transmembrane</keyword>
<keyword evidence="1" id="KW-0472">Membrane</keyword>
<dbReference type="InterPro" id="IPR003675">
    <property type="entry name" value="Rce1/LyrA-like_dom"/>
</dbReference>
<proteinExistence type="predicted"/>
<protein>
    <submittedName>
        <fullName evidence="3">CPBP family intramembrane glutamic endopeptidase</fullName>
        <ecNumber evidence="3">3.4.-.-</ecNumber>
    </submittedName>
</protein>
<feature type="transmembrane region" description="Helical" evidence="1">
    <location>
        <begin position="279"/>
        <end position="298"/>
    </location>
</feature>
<feature type="transmembrane region" description="Helical" evidence="1">
    <location>
        <begin position="214"/>
        <end position="234"/>
    </location>
</feature>
<feature type="transmembrane region" description="Helical" evidence="1">
    <location>
        <begin position="118"/>
        <end position="139"/>
    </location>
</feature>
<comment type="caution">
    <text evidence="3">The sequence shown here is derived from an EMBL/GenBank/DDBJ whole genome shotgun (WGS) entry which is preliminary data.</text>
</comment>
<dbReference type="EC" id="3.4.-.-" evidence="3"/>
<dbReference type="RefSeq" id="WP_380736925.1">
    <property type="nucleotide sequence ID" value="NZ_JBHTJP010000032.1"/>
</dbReference>
<evidence type="ECO:0000259" key="2">
    <source>
        <dbReference type="Pfam" id="PF02517"/>
    </source>
</evidence>
<evidence type="ECO:0000313" key="3">
    <source>
        <dbReference type="EMBL" id="MFD0975888.1"/>
    </source>
</evidence>
<gene>
    <name evidence="3" type="ORF">ACFQ1G_03705</name>
</gene>
<keyword evidence="3" id="KW-0378">Hydrolase</keyword>
<name>A0ABW3IE71_9FLAO</name>
<evidence type="ECO:0000256" key="1">
    <source>
        <dbReference type="SAM" id="Phobius"/>
    </source>
</evidence>
<feature type="transmembrane region" description="Helical" evidence="1">
    <location>
        <begin position="151"/>
        <end position="170"/>
    </location>
</feature>
<feature type="domain" description="CAAX prenyl protease 2/Lysostaphin resistance protein A-like" evidence="2">
    <location>
        <begin position="154"/>
        <end position="252"/>
    </location>
</feature>
<feature type="transmembrane region" description="Helical" evidence="1">
    <location>
        <begin position="191"/>
        <end position="208"/>
    </location>
</feature>
<organism evidence="3 4">
    <name type="scientific">Salinimicrobium gaetbulicola</name>
    <dbReference type="NCBI Taxonomy" id="999702"/>
    <lineage>
        <taxon>Bacteria</taxon>
        <taxon>Pseudomonadati</taxon>
        <taxon>Bacteroidota</taxon>
        <taxon>Flavobacteriia</taxon>
        <taxon>Flavobacteriales</taxon>
        <taxon>Flavobacteriaceae</taxon>
        <taxon>Salinimicrobium</taxon>
    </lineage>
</organism>
<reference evidence="4" key="1">
    <citation type="journal article" date="2019" name="Int. J. Syst. Evol. Microbiol.">
        <title>The Global Catalogue of Microorganisms (GCM) 10K type strain sequencing project: providing services to taxonomists for standard genome sequencing and annotation.</title>
        <authorList>
            <consortium name="The Broad Institute Genomics Platform"/>
            <consortium name="The Broad Institute Genome Sequencing Center for Infectious Disease"/>
            <person name="Wu L."/>
            <person name="Ma J."/>
        </authorList>
    </citation>
    <scope>NUCLEOTIDE SEQUENCE [LARGE SCALE GENOMIC DNA]</scope>
    <source>
        <strain evidence="4">CCUG 60898</strain>
    </source>
</reference>
<accession>A0ABW3IE71</accession>
<keyword evidence="4" id="KW-1185">Reference proteome</keyword>
<dbReference type="GO" id="GO:0016787">
    <property type="term" value="F:hydrolase activity"/>
    <property type="evidence" value="ECO:0007669"/>
    <property type="project" value="UniProtKB-KW"/>
</dbReference>
<feature type="transmembrane region" description="Helical" evidence="1">
    <location>
        <begin position="29"/>
        <end position="55"/>
    </location>
</feature>
<evidence type="ECO:0000313" key="4">
    <source>
        <dbReference type="Proteomes" id="UP001597100"/>
    </source>
</evidence>
<dbReference type="Proteomes" id="UP001597100">
    <property type="component" value="Unassembled WGS sequence"/>
</dbReference>
<dbReference type="Pfam" id="PF02517">
    <property type="entry name" value="Rce1-like"/>
    <property type="match status" value="1"/>
</dbReference>
<keyword evidence="1" id="KW-1133">Transmembrane helix</keyword>
<feature type="transmembrane region" description="Helical" evidence="1">
    <location>
        <begin position="75"/>
        <end position="98"/>
    </location>
</feature>